<accession>A0ACA9Y283</accession>
<protein>
    <submittedName>
        <fullName evidence="1">Peptidyl-prolyl isomerase Cwc27p</fullName>
    </submittedName>
</protein>
<comment type="caution">
    <text evidence="1">The sequence shown here is derived from an EMBL/GenBank/DDBJ whole genome shotgun (WGS) entry which is preliminary data.</text>
</comment>
<evidence type="ECO:0000313" key="2">
    <source>
        <dbReference type="Proteomes" id="UP001152531"/>
    </source>
</evidence>
<evidence type="ECO:0000313" key="1">
    <source>
        <dbReference type="EMBL" id="CAH6718891.1"/>
    </source>
</evidence>
<sequence>MEPPTTGKISIETTKGSLEIELWCKQCPTTCLKLIEKVRNGDLVGLKLVKNSDVRIAVNVNSKDKNPRVIFKRGYVGVDDDLVFGMDDGWNGLVIGKLVGESIYVLEKIDDEFDCVVKSSSVIVPYFDLEDKVEEKDKEEAKVKKEKPKKRKINLGYEEEDDGFEMKSSYELMPKRKKEVVKIENKEAEEVIPTIQATSETKETGSEAQTETQAQSEEDKSKEEEPTEPKEPEKKEAQPGTDTPTQSKESKESEIIELSQITEESLSSHPDLNYPFDKYKDIPIDIIRNHKYRI</sequence>
<dbReference type="Proteomes" id="UP001152531">
    <property type="component" value="Unassembled WGS sequence"/>
</dbReference>
<dbReference type="EMBL" id="CALSDN010000001">
    <property type="protein sequence ID" value="CAH6718891.1"/>
    <property type="molecule type" value="Genomic_DNA"/>
</dbReference>
<organism evidence="1 2">
    <name type="scientific">[Candida] jaroonii</name>
    <dbReference type="NCBI Taxonomy" id="467808"/>
    <lineage>
        <taxon>Eukaryota</taxon>
        <taxon>Fungi</taxon>
        <taxon>Dikarya</taxon>
        <taxon>Ascomycota</taxon>
        <taxon>Saccharomycotina</taxon>
        <taxon>Pichiomycetes</taxon>
        <taxon>Debaryomycetaceae</taxon>
        <taxon>Yamadazyma</taxon>
    </lineage>
</organism>
<proteinExistence type="predicted"/>
<keyword evidence="1" id="KW-0413">Isomerase</keyword>
<reference evidence="1" key="1">
    <citation type="submission" date="2022-06" db="EMBL/GenBank/DDBJ databases">
        <authorList>
            <person name="Legras J.-L."/>
            <person name="Devillers H."/>
            <person name="Grondin C."/>
        </authorList>
    </citation>
    <scope>NUCLEOTIDE SEQUENCE</scope>
    <source>
        <strain evidence="1">CLIB 1444</strain>
    </source>
</reference>
<name>A0ACA9Y283_9ASCO</name>
<gene>
    <name evidence="1" type="ORF">CLIB1444_01S16798</name>
</gene>
<keyword evidence="2" id="KW-1185">Reference proteome</keyword>